<dbReference type="InterPro" id="IPR013520">
    <property type="entry name" value="Ribonucl_H"/>
</dbReference>
<name>A0A9J7APQ0_9PROT</name>
<keyword evidence="6" id="KW-1185">Reference proteome</keyword>
<dbReference type="Proteomes" id="UP001060336">
    <property type="component" value="Chromosome"/>
</dbReference>
<dbReference type="GO" id="GO:0003676">
    <property type="term" value="F:nucleic acid binding"/>
    <property type="evidence" value="ECO:0007669"/>
    <property type="project" value="InterPro"/>
</dbReference>
<dbReference type="InterPro" id="IPR047201">
    <property type="entry name" value="ERI-1_3'hExo-like"/>
</dbReference>
<gene>
    <name evidence="5" type="ORF">NUH88_17515</name>
</gene>
<accession>A0A9J7APQ0</accession>
<evidence type="ECO:0000259" key="4">
    <source>
        <dbReference type="SMART" id="SM00479"/>
    </source>
</evidence>
<evidence type="ECO:0000313" key="6">
    <source>
        <dbReference type="Proteomes" id="UP001060336"/>
    </source>
</evidence>
<evidence type="ECO:0000256" key="1">
    <source>
        <dbReference type="ARBA" id="ARBA00022722"/>
    </source>
</evidence>
<organism evidence="5 6">
    <name type="scientific">Nisaea acidiphila</name>
    <dbReference type="NCBI Taxonomy" id="1862145"/>
    <lineage>
        <taxon>Bacteria</taxon>
        <taxon>Pseudomonadati</taxon>
        <taxon>Pseudomonadota</taxon>
        <taxon>Alphaproteobacteria</taxon>
        <taxon>Rhodospirillales</taxon>
        <taxon>Thalassobaculaceae</taxon>
        <taxon>Nisaea</taxon>
    </lineage>
</organism>
<sequence>MSGRPDSVRGNDAAAPFAGFPDTGTVVIFDLEITAWEGSLARNWTGPGEFKEVVQIGAVRVDAAMPMEERDSFEVLIRPEKNPVLSDYFVHLTGITNADIDRVGMTFADALHGFAEFSSGAGMIVSNGGDCSSLELNAEWCGLDWPFPAGLFRDIKSRFAELLSVARSDAVSSDLPRLLGLQEMPDAHTGLGDSRAIAAAMRHLRATGRF</sequence>
<dbReference type="InterPro" id="IPR036397">
    <property type="entry name" value="RNaseH_sf"/>
</dbReference>
<dbReference type="AlphaFoldDB" id="A0A9J7APQ0"/>
<evidence type="ECO:0000256" key="2">
    <source>
        <dbReference type="ARBA" id="ARBA00022801"/>
    </source>
</evidence>
<dbReference type="PANTHER" id="PTHR23044:SF61">
    <property type="entry name" value="3'-5' EXORIBONUCLEASE 1-RELATED"/>
    <property type="match status" value="1"/>
</dbReference>
<reference evidence="5" key="1">
    <citation type="submission" date="2022-08" db="EMBL/GenBank/DDBJ databases">
        <title>Nisaea acidiphila sp. nov., isolated from a marine algal debris and emended description of the genus Nisaea Urios et al. 2008.</title>
        <authorList>
            <person name="Kwon K."/>
        </authorList>
    </citation>
    <scope>NUCLEOTIDE SEQUENCE</scope>
    <source>
        <strain evidence="5">MEBiC11861</strain>
    </source>
</reference>
<evidence type="ECO:0000313" key="5">
    <source>
        <dbReference type="EMBL" id="UUX49191.1"/>
    </source>
</evidence>
<dbReference type="InterPro" id="IPR012337">
    <property type="entry name" value="RNaseH-like_sf"/>
</dbReference>
<keyword evidence="2" id="KW-0378">Hydrolase</keyword>
<dbReference type="GO" id="GO:0000175">
    <property type="term" value="F:3'-5'-RNA exonuclease activity"/>
    <property type="evidence" value="ECO:0007669"/>
    <property type="project" value="InterPro"/>
</dbReference>
<dbReference type="SMART" id="SM00479">
    <property type="entry name" value="EXOIII"/>
    <property type="match status" value="1"/>
</dbReference>
<dbReference type="InterPro" id="IPR051274">
    <property type="entry name" value="3-5_Exoribonuclease"/>
</dbReference>
<dbReference type="RefSeq" id="WP_257767717.1">
    <property type="nucleotide sequence ID" value="NZ_CP102480.1"/>
</dbReference>
<dbReference type="KEGG" id="naci:NUH88_17515"/>
<proteinExistence type="predicted"/>
<dbReference type="GO" id="GO:0006259">
    <property type="term" value="P:DNA metabolic process"/>
    <property type="evidence" value="ECO:0007669"/>
    <property type="project" value="UniProtKB-ARBA"/>
</dbReference>
<dbReference type="EMBL" id="CP102480">
    <property type="protein sequence ID" value="UUX49191.1"/>
    <property type="molecule type" value="Genomic_DNA"/>
</dbReference>
<dbReference type="Pfam" id="PF00929">
    <property type="entry name" value="RNase_T"/>
    <property type="match status" value="1"/>
</dbReference>
<dbReference type="Gene3D" id="3.30.420.10">
    <property type="entry name" value="Ribonuclease H-like superfamily/Ribonuclease H"/>
    <property type="match status" value="1"/>
</dbReference>
<protein>
    <submittedName>
        <fullName evidence="5">Exonuclease domain-containing protein</fullName>
    </submittedName>
</protein>
<keyword evidence="1" id="KW-0540">Nuclease</keyword>
<evidence type="ECO:0000256" key="3">
    <source>
        <dbReference type="ARBA" id="ARBA00022839"/>
    </source>
</evidence>
<dbReference type="PANTHER" id="PTHR23044">
    <property type="entry name" value="3'-5' EXONUCLEASE ERI1-RELATED"/>
    <property type="match status" value="1"/>
</dbReference>
<feature type="domain" description="Exonuclease" evidence="4">
    <location>
        <begin position="25"/>
        <end position="210"/>
    </location>
</feature>
<dbReference type="SUPFAM" id="SSF53098">
    <property type="entry name" value="Ribonuclease H-like"/>
    <property type="match status" value="1"/>
</dbReference>
<dbReference type="CDD" id="cd06133">
    <property type="entry name" value="ERI-1_3'hExo_like"/>
    <property type="match status" value="1"/>
</dbReference>
<keyword evidence="3 5" id="KW-0269">Exonuclease</keyword>